<dbReference type="PANTHER" id="PTHR43594:SF1">
    <property type="entry name" value="QUERCETIN 2,3-DIOXYGENASE PA2418-RELATED"/>
    <property type="match status" value="1"/>
</dbReference>
<evidence type="ECO:0000313" key="6">
    <source>
        <dbReference type="Proteomes" id="UP000542811"/>
    </source>
</evidence>
<dbReference type="SUPFAM" id="SSF51182">
    <property type="entry name" value="RmlC-like cupins"/>
    <property type="match status" value="1"/>
</dbReference>
<dbReference type="EMBL" id="JACHXX010000016">
    <property type="protein sequence ID" value="MBB3166276.1"/>
    <property type="molecule type" value="Genomic_DNA"/>
</dbReference>
<evidence type="ECO:0000256" key="1">
    <source>
        <dbReference type="ARBA" id="ARBA00008416"/>
    </source>
</evidence>
<feature type="domain" description="Pirin N-terminal" evidence="3">
    <location>
        <begin position="28"/>
        <end position="125"/>
    </location>
</feature>
<dbReference type="InterPro" id="IPR011051">
    <property type="entry name" value="RmlC_Cupin_sf"/>
</dbReference>
<feature type="domain" description="Pirin C-terminal" evidence="4">
    <location>
        <begin position="183"/>
        <end position="280"/>
    </location>
</feature>
<gene>
    <name evidence="5" type="ORF">FHS25_006793</name>
</gene>
<dbReference type="InterPro" id="IPR014710">
    <property type="entry name" value="RmlC-like_jellyroll"/>
</dbReference>
<comment type="similarity">
    <text evidence="1 2">Belongs to the pirin family.</text>
</comment>
<dbReference type="InterPro" id="IPR008778">
    <property type="entry name" value="Pirin_C_dom"/>
</dbReference>
<evidence type="ECO:0000256" key="2">
    <source>
        <dbReference type="RuleBase" id="RU003457"/>
    </source>
</evidence>
<dbReference type="Gene3D" id="2.60.120.10">
    <property type="entry name" value="Jelly Rolls"/>
    <property type="match status" value="2"/>
</dbReference>
<dbReference type="InterPro" id="IPR053186">
    <property type="entry name" value="QDO-related"/>
</dbReference>
<name>A0ABR6GK99_9HYPH</name>
<dbReference type="Proteomes" id="UP000542811">
    <property type="component" value="Unassembled WGS sequence"/>
</dbReference>
<organism evidence="5 6">
    <name type="scientific">Rhizobium laguerreae</name>
    <dbReference type="NCBI Taxonomy" id="1076926"/>
    <lineage>
        <taxon>Bacteria</taxon>
        <taxon>Pseudomonadati</taxon>
        <taxon>Pseudomonadota</taxon>
        <taxon>Alphaproteobacteria</taxon>
        <taxon>Hyphomicrobiales</taxon>
        <taxon>Rhizobiaceae</taxon>
        <taxon>Rhizobium/Agrobacterium group</taxon>
        <taxon>Rhizobium</taxon>
    </lineage>
</organism>
<reference evidence="5 6" key="1">
    <citation type="submission" date="2020-08" db="EMBL/GenBank/DDBJ databases">
        <title>Genomic Encyclopedia of Type Strains, Phase III (KMG-III): the genomes of soil and plant-associated and newly described type strains.</title>
        <authorList>
            <person name="Whitman W."/>
        </authorList>
    </citation>
    <scope>NUCLEOTIDE SEQUENCE [LARGE SCALE GENOMIC DNA]</scope>
    <source>
        <strain evidence="5 6">CECT 8280</strain>
    </source>
</reference>
<evidence type="ECO:0008006" key="7">
    <source>
        <dbReference type="Google" id="ProtNLM"/>
    </source>
</evidence>
<dbReference type="InterPro" id="IPR003829">
    <property type="entry name" value="Pirin_N_dom"/>
</dbReference>
<proteinExistence type="inferred from homology"/>
<dbReference type="CDD" id="cd02909">
    <property type="entry name" value="cupin_pirin_N"/>
    <property type="match status" value="1"/>
</dbReference>
<dbReference type="RefSeq" id="WP_077980360.1">
    <property type="nucleotide sequence ID" value="NZ_JACHXX010000016.1"/>
</dbReference>
<keyword evidence="6" id="KW-1185">Reference proteome</keyword>
<accession>A0ABR6GK99</accession>
<protein>
    <recommendedName>
        <fullName evidence="7">Pirin family protein</fullName>
    </recommendedName>
</protein>
<evidence type="ECO:0000259" key="4">
    <source>
        <dbReference type="Pfam" id="PF05726"/>
    </source>
</evidence>
<comment type="caution">
    <text evidence="5">The sequence shown here is derived from an EMBL/GenBank/DDBJ whole genome shotgun (WGS) entry which is preliminary data.</text>
</comment>
<evidence type="ECO:0000313" key="5">
    <source>
        <dbReference type="EMBL" id="MBB3166276.1"/>
    </source>
</evidence>
<dbReference type="PANTHER" id="PTHR43594">
    <property type="entry name" value="QUERCETIN 2,3-DIOXYGENASE"/>
    <property type="match status" value="1"/>
</dbReference>
<evidence type="ECO:0000259" key="3">
    <source>
        <dbReference type="Pfam" id="PF02678"/>
    </source>
</evidence>
<sequence length="289" mass="30543">MKRQIKAIRAARRHDIAGLYTRLSLSGTAADMLDPFLVLAHHGPHDFPPDSAEPPFDPHPHRGFETVTLILDGELWHRDSEGNESLIHAGGVQWLTAGAGVVHSERAPERFWKEGGRFHMLQLWVNLPARLKMTPPNYQGVEAGALATVPLQDGSGTVTLISGEFAGAIGPVASLTGLFMSTVSLKAGGHASLPTPGQRCVLFYVVNGEVTVGGAKAVAGDLVTFEDGDVIDVEALEEALIVFGHGDPIGEPVVTGGPFVMNTEAEIAAANSDYRAGKFGGLRSAGFPV</sequence>
<dbReference type="PIRSF" id="PIRSF006232">
    <property type="entry name" value="Pirin"/>
    <property type="match status" value="1"/>
</dbReference>
<dbReference type="Pfam" id="PF02678">
    <property type="entry name" value="Pirin"/>
    <property type="match status" value="1"/>
</dbReference>
<dbReference type="Pfam" id="PF05726">
    <property type="entry name" value="Pirin_C"/>
    <property type="match status" value="1"/>
</dbReference>
<dbReference type="CDD" id="cd02247">
    <property type="entry name" value="cupin_pirin_C"/>
    <property type="match status" value="1"/>
</dbReference>
<dbReference type="InterPro" id="IPR012093">
    <property type="entry name" value="Pirin"/>
</dbReference>